<evidence type="ECO:0000256" key="1">
    <source>
        <dbReference type="SAM" id="Phobius"/>
    </source>
</evidence>
<dbReference type="Proteomes" id="UP000598971">
    <property type="component" value="Unassembled WGS sequence"/>
</dbReference>
<keyword evidence="1" id="KW-0472">Membrane</keyword>
<feature type="transmembrane region" description="Helical" evidence="1">
    <location>
        <begin position="43"/>
        <end position="68"/>
    </location>
</feature>
<dbReference type="RefSeq" id="WP_171608194.1">
    <property type="nucleotide sequence ID" value="NZ_WHPF01000008.1"/>
</dbReference>
<keyword evidence="1" id="KW-1133">Transmembrane helix</keyword>
<keyword evidence="3" id="KW-1185">Reference proteome</keyword>
<comment type="caution">
    <text evidence="2">The sequence shown here is derived from an EMBL/GenBank/DDBJ whole genome shotgun (WGS) entry which is preliminary data.</text>
</comment>
<sequence>MEITSTYFIIASLAVWRLTHLLAKEDGPFDIIFLMRQKAGAGFFGSLLDCFYCVSVWIAFPFGCWLGADWPQRLLLWLALSGAACLAEQCTAPKKSKPEIPVFFEEPAE</sequence>
<accession>A0A8J8JTS0</accession>
<evidence type="ECO:0008006" key="4">
    <source>
        <dbReference type="Google" id="ProtNLM"/>
    </source>
</evidence>
<evidence type="ECO:0000313" key="2">
    <source>
        <dbReference type="EMBL" id="NNV56253.1"/>
    </source>
</evidence>
<evidence type="ECO:0000313" key="3">
    <source>
        <dbReference type="Proteomes" id="UP000598971"/>
    </source>
</evidence>
<dbReference type="AlphaFoldDB" id="A0A8J8JTS0"/>
<reference evidence="2" key="1">
    <citation type="submission" date="2019-10" db="EMBL/GenBank/DDBJ databases">
        <title>Draft genome sequence of Panacibacter sp. KCS-6.</title>
        <authorList>
            <person name="Yim K.J."/>
        </authorList>
    </citation>
    <scope>NUCLEOTIDE SEQUENCE</scope>
    <source>
        <strain evidence="2">KCS-6</strain>
    </source>
</reference>
<dbReference type="EMBL" id="WHPF01000008">
    <property type="protein sequence ID" value="NNV56253.1"/>
    <property type="molecule type" value="Genomic_DNA"/>
</dbReference>
<gene>
    <name evidence="2" type="ORF">GD597_12340</name>
</gene>
<name>A0A8J8JTS0_9BACT</name>
<proteinExistence type="predicted"/>
<organism evidence="2 3">
    <name type="scientific">Limnovirga soli</name>
    <dbReference type="NCBI Taxonomy" id="2656915"/>
    <lineage>
        <taxon>Bacteria</taxon>
        <taxon>Pseudomonadati</taxon>
        <taxon>Bacteroidota</taxon>
        <taxon>Chitinophagia</taxon>
        <taxon>Chitinophagales</taxon>
        <taxon>Chitinophagaceae</taxon>
        <taxon>Limnovirga</taxon>
    </lineage>
</organism>
<keyword evidence="1" id="KW-0812">Transmembrane</keyword>
<protein>
    <recommendedName>
        <fullName evidence="4">DUF1360 domain-containing protein</fullName>
    </recommendedName>
</protein>